<proteinExistence type="predicted"/>
<organism evidence="1 2">
    <name type="scientific">Campylobacter lanienae</name>
    <dbReference type="NCBI Taxonomy" id="75658"/>
    <lineage>
        <taxon>Bacteria</taxon>
        <taxon>Pseudomonadati</taxon>
        <taxon>Campylobacterota</taxon>
        <taxon>Epsilonproteobacteria</taxon>
        <taxon>Campylobacterales</taxon>
        <taxon>Campylobacteraceae</taxon>
        <taxon>Campylobacter</taxon>
    </lineage>
</organism>
<dbReference type="Proteomes" id="UP000321599">
    <property type="component" value="Unassembled WGS sequence"/>
</dbReference>
<evidence type="ECO:0000313" key="2">
    <source>
        <dbReference type="Proteomes" id="UP000321599"/>
    </source>
</evidence>
<accession>A0ABY3G7S5</accession>
<sequence>MMKMEYNSTQSVEQNIHDIISKFGLEATSEMINNTKDEWIIPNFLAPQTITMIYASAGAGKSLFTLYLTKFLLQENKFSQIHYLDADNSPRVLKDRNLNQILDSFKNSFHYYFIDKPKNGDILTNLSKSNDLDGVLIIIDSIRNFINVDFTKDDKITSFLDKLQKLRNLGATIIFLHHQPKQIDDENNKTYKGSTAFMDSVDEGYYLSLIKEHSILGLNELFFTLEPQKFRFDMAISNFIINTDNFGFKKDDNLLFASNDIARYTAEYVIKILQKHANGLPKSKLIKELKDLAFRDDVEVYRKNSLWRFMDKFKNRLWTITRETKHNTIRYKLINSQL</sequence>
<name>A0ABY3G7S5_9BACT</name>
<comment type="caution">
    <text evidence="1">The sequence shown here is derived from an EMBL/GenBank/DDBJ whole genome shotgun (WGS) entry which is preliminary data.</text>
</comment>
<dbReference type="SUPFAM" id="SSF52540">
    <property type="entry name" value="P-loop containing nucleoside triphosphate hydrolases"/>
    <property type="match status" value="1"/>
</dbReference>
<protein>
    <submittedName>
        <fullName evidence="1">AAA family ATPase</fullName>
    </submittedName>
</protein>
<reference evidence="1 2" key="1">
    <citation type="submission" date="2019-07" db="EMBL/GenBank/DDBJ databases">
        <title>Rapid identification of Enteric Bacteria from Whole Genome Sequences (WGS) using Average Nucleotide Identity (ANI).</title>
        <authorList>
            <person name="Lane C."/>
        </authorList>
    </citation>
    <scope>NUCLEOTIDE SEQUENCE [LARGE SCALE GENOMIC DNA]</scope>
    <source>
        <strain evidence="1 2">2013D-9588</strain>
    </source>
</reference>
<dbReference type="InterPro" id="IPR027417">
    <property type="entry name" value="P-loop_NTPase"/>
</dbReference>
<dbReference type="EMBL" id="VOAV01000020">
    <property type="protein sequence ID" value="TWO28878.1"/>
    <property type="molecule type" value="Genomic_DNA"/>
</dbReference>
<dbReference type="Gene3D" id="3.40.50.300">
    <property type="entry name" value="P-loop containing nucleotide triphosphate hydrolases"/>
    <property type="match status" value="1"/>
</dbReference>
<evidence type="ECO:0000313" key="1">
    <source>
        <dbReference type="EMBL" id="TWO28878.1"/>
    </source>
</evidence>
<dbReference type="Pfam" id="PF13481">
    <property type="entry name" value="AAA_25"/>
    <property type="match status" value="1"/>
</dbReference>
<gene>
    <name evidence="1" type="ORF">XK09_05285</name>
</gene>
<keyword evidence="2" id="KW-1185">Reference proteome</keyword>